<proteinExistence type="inferred from homology"/>
<dbReference type="PRINTS" id="PR00237">
    <property type="entry name" value="GPCRRHODOPSN"/>
</dbReference>
<keyword evidence="3 9" id="KW-0812">Transmembrane</keyword>
<evidence type="ECO:0000259" key="11">
    <source>
        <dbReference type="PROSITE" id="PS50262"/>
    </source>
</evidence>
<dbReference type="GeneID" id="110239831"/>
<dbReference type="AlphaFoldDB" id="A0A913X9P3"/>
<reference evidence="12" key="1">
    <citation type="submission" date="2022-11" db="UniProtKB">
        <authorList>
            <consortium name="EnsemblMetazoa"/>
        </authorList>
    </citation>
    <scope>IDENTIFICATION</scope>
</reference>
<feature type="transmembrane region" description="Helical" evidence="10">
    <location>
        <begin position="179"/>
        <end position="207"/>
    </location>
</feature>
<dbReference type="InterPro" id="IPR017452">
    <property type="entry name" value="GPCR_Rhodpsn_7TM"/>
</dbReference>
<name>A0A913X9P3_EXADI</name>
<dbReference type="CDD" id="cd14967">
    <property type="entry name" value="7tmA_amine_R-like"/>
    <property type="match status" value="1"/>
</dbReference>
<comment type="subcellular location">
    <subcellularLocation>
        <location evidence="1">Cell membrane</location>
        <topology evidence="1">Multi-pass membrane protein</topology>
    </subcellularLocation>
</comment>
<dbReference type="RefSeq" id="XP_028515099.1">
    <property type="nucleotide sequence ID" value="XM_028659298.1"/>
</dbReference>
<dbReference type="RefSeq" id="XP_020901240.1">
    <property type="nucleotide sequence ID" value="XM_021045581.2"/>
</dbReference>
<evidence type="ECO:0000256" key="5">
    <source>
        <dbReference type="ARBA" id="ARBA00023040"/>
    </source>
</evidence>
<dbReference type="RefSeq" id="XP_028515098.1">
    <property type="nucleotide sequence ID" value="XM_028659297.1"/>
</dbReference>
<feature type="domain" description="G-protein coupled receptors family 1 profile" evidence="11">
    <location>
        <begin position="37"/>
        <end position="293"/>
    </location>
</feature>
<keyword evidence="13" id="KW-1185">Reference proteome</keyword>
<dbReference type="OrthoDB" id="5959645at2759"/>
<dbReference type="Pfam" id="PF00001">
    <property type="entry name" value="7tm_1"/>
    <property type="match status" value="1"/>
</dbReference>
<dbReference type="KEGG" id="epa:110239831"/>
<dbReference type="EnsemblMetazoa" id="XM_021045583.2">
    <property type="protein sequence ID" value="XP_020901242.1"/>
    <property type="gene ID" value="LOC110239831"/>
</dbReference>
<evidence type="ECO:0000256" key="1">
    <source>
        <dbReference type="ARBA" id="ARBA00004651"/>
    </source>
</evidence>
<dbReference type="InterPro" id="IPR000276">
    <property type="entry name" value="GPCR_Rhodpsn"/>
</dbReference>
<evidence type="ECO:0000313" key="13">
    <source>
        <dbReference type="Proteomes" id="UP000887567"/>
    </source>
</evidence>
<feature type="transmembrane region" description="Helical" evidence="10">
    <location>
        <begin position="135"/>
        <end position="153"/>
    </location>
</feature>
<comment type="similarity">
    <text evidence="9">Belongs to the G-protein coupled receptor 1 family.</text>
</comment>
<accession>A0A913X9P3</accession>
<protein>
    <recommendedName>
        <fullName evidence="11">G-protein coupled receptors family 1 profile domain-containing protein</fullName>
    </recommendedName>
</protein>
<evidence type="ECO:0000256" key="9">
    <source>
        <dbReference type="RuleBase" id="RU000688"/>
    </source>
</evidence>
<feature type="transmembrane region" description="Helical" evidence="10">
    <location>
        <begin position="58"/>
        <end position="79"/>
    </location>
</feature>
<dbReference type="PRINTS" id="PR01102">
    <property type="entry name" value="5HT6RECEPTR"/>
</dbReference>
<evidence type="ECO:0000256" key="10">
    <source>
        <dbReference type="SAM" id="Phobius"/>
    </source>
</evidence>
<evidence type="ECO:0000256" key="8">
    <source>
        <dbReference type="ARBA" id="ARBA00023224"/>
    </source>
</evidence>
<dbReference type="PROSITE" id="PS00237">
    <property type="entry name" value="G_PROTEIN_RECEP_F1_1"/>
    <property type="match status" value="1"/>
</dbReference>
<dbReference type="RefSeq" id="XP_020901241.1">
    <property type="nucleotide sequence ID" value="XM_021045582.2"/>
</dbReference>
<dbReference type="RefSeq" id="XP_020901242.1">
    <property type="nucleotide sequence ID" value="XM_021045583.2"/>
</dbReference>
<feature type="transmembrane region" description="Helical" evidence="10">
    <location>
        <begin position="99"/>
        <end position="123"/>
    </location>
</feature>
<dbReference type="SUPFAM" id="SSF81321">
    <property type="entry name" value="Family A G protein-coupled receptor-like"/>
    <property type="match status" value="1"/>
</dbReference>
<feature type="transmembrane region" description="Helical" evidence="10">
    <location>
        <begin position="239"/>
        <end position="262"/>
    </location>
</feature>
<organism evidence="12 13">
    <name type="scientific">Exaiptasia diaphana</name>
    <name type="common">Tropical sea anemone</name>
    <name type="synonym">Aiptasia pulchella</name>
    <dbReference type="NCBI Taxonomy" id="2652724"/>
    <lineage>
        <taxon>Eukaryota</taxon>
        <taxon>Metazoa</taxon>
        <taxon>Cnidaria</taxon>
        <taxon>Anthozoa</taxon>
        <taxon>Hexacorallia</taxon>
        <taxon>Actiniaria</taxon>
        <taxon>Aiptasiidae</taxon>
        <taxon>Exaiptasia</taxon>
    </lineage>
</organism>
<dbReference type="OMA" id="RMAFIRV"/>
<feature type="transmembrane region" description="Helical" evidence="10">
    <location>
        <begin position="21"/>
        <end position="46"/>
    </location>
</feature>
<keyword evidence="5 9" id="KW-0297">G-protein coupled receptor</keyword>
<keyword evidence="4 10" id="KW-1133">Transmembrane helix</keyword>
<keyword evidence="7 9" id="KW-0675">Receptor</keyword>
<keyword evidence="6 10" id="KW-0472">Membrane</keyword>
<feature type="transmembrane region" description="Helical" evidence="10">
    <location>
        <begin position="274"/>
        <end position="296"/>
    </location>
</feature>
<dbReference type="EnsemblMetazoa" id="XM_028659298.1">
    <property type="protein sequence ID" value="XP_028515099.1"/>
    <property type="gene ID" value="LOC110239831"/>
</dbReference>
<evidence type="ECO:0000256" key="4">
    <source>
        <dbReference type="ARBA" id="ARBA00022989"/>
    </source>
</evidence>
<dbReference type="PANTHER" id="PTHR22752:SF14">
    <property type="entry name" value="G-PROTEIN COUPLED RECEPTORS FAMILY 1 PROFILE DOMAIN-CONTAINING PROTEIN"/>
    <property type="match status" value="1"/>
</dbReference>
<sequence length="334" mass="37576">MMNVTGSTGTPRTRRLNTGDIVLVSYLCFIIITALFGNALLGFVIVKKRLIQNVHYYFILNLLVANFLNALLKIPTSILSRIDKDWYPHYGVCYFTTPLGVLFGSASVGTLATVAINRYLVIASPFSYSDKMPPAFAKTILAGIWIGALALAIPPTTWRNKTSICSSGAVSEEHKISEVLYFVFALWMFVIIIPTVIMCVTYFKIYLIARNHAQRMAAQHTTALTRSDHHSKRRDFKAALVLAVIGGIFVICWLPFFVVQAIHKFSSHRINPMYFNVFLCIMYTNAAIDPIVLLLFNSEMRMAFIRLFFKKLRLKDRIGPQSGTTWGHASAMPT</sequence>
<evidence type="ECO:0000256" key="2">
    <source>
        <dbReference type="ARBA" id="ARBA00022475"/>
    </source>
</evidence>
<dbReference type="Proteomes" id="UP000887567">
    <property type="component" value="Unplaced"/>
</dbReference>
<dbReference type="PANTHER" id="PTHR22752">
    <property type="entry name" value="G PROTEIN-COUPLED RECEPTOR"/>
    <property type="match status" value="1"/>
</dbReference>
<dbReference type="GO" id="GO:0004930">
    <property type="term" value="F:G protein-coupled receptor activity"/>
    <property type="evidence" value="ECO:0007669"/>
    <property type="project" value="UniProtKB-KW"/>
</dbReference>
<keyword evidence="8 9" id="KW-0807">Transducer</keyword>
<evidence type="ECO:0000256" key="6">
    <source>
        <dbReference type="ARBA" id="ARBA00023136"/>
    </source>
</evidence>
<evidence type="ECO:0000313" key="12">
    <source>
        <dbReference type="EnsemblMetazoa" id="XP_020901240.1"/>
    </source>
</evidence>
<dbReference type="Gene3D" id="1.20.1070.10">
    <property type="entry name" value="Rhodopsin 7-helix transmembrane proteins"/>
    <property type="match status" value="1"/>
</dbReference>
<keyword evidence="2" id="KW-1003">Cell membrane</keyword>
<evidence type="ECO:0000256" key="7">
    <source>
        <dbReference type="ARBA" id="ARBA00023170"/>
    </source>
</evidence>
<dbReference type="EnsemblMetazoa" id="XM_021045582.2">
    <property type="protein sequence ID" value="XP_020901241.1"/>
    <property type="gene ID" value="LOC110239831"/>
</dbReference>
<dbReference type="PROSITE" id="PS50262">
    <property type="entry name" value="G_PROTEIN_RECEP_F1_2"/>
    <property type="match status" value="1"/>
</dbReference>
<evidence type="ECO:0000256" key="3">
    <source>
        <dbReference type="ARBA" id="ARBA00022692"/>
    </source>
</evidence>
<dbReference type="EnsemblMetazoa" id="XM_021045581.2">
    <property type="protein sequence ID" value="XP_020901240.1"/>
    <property type="gene ID" value="LOC110239831"/>
</dbReference>
<dbReference type="EnsemblMetazoa" id="XM_028659297.1">
    <property type="protein sequence ID" value="XP_028515098.1"/>
    <property type="gene ID" value="LOC110239831"/>
</dbReference>
<dbReference type="GO" id="GO:0005886">
    <property type="term" value="C:plasma membrane"/>
    <property type="evidence" value="ECO:0007669"/>
    <property type="project" value="UniProtKB-SubCell"/>
</dbReference>